<keyword evidence="3" id="KW-1185">Reference proteome</keyword>
<feature type="region of interest" description="Disordered" evidence="1">
    <location>
        <begin position="679"/>
        <end position="772"/>
    </location>
</feature>
<feature type="compositionally biased region" description="Polar residues" evidence="1">
    <location>
        <begin position="216"/>
        <end position="228"/>
    </location>
</feature>
<feature type="region of interest" description="Disordered" evidence="1">
    <location>
        <begin position="582"/>
        <end position="603"/>
    </location>
</feature>
<dbReference type="Proteomes" id="UP000027195">
    <property type="component" value="Unassembled WGS sequence"/>
</dbReference>
<protein>
    <submittedName>
        <fullName evidence="2">Uncharacterized protein</fullName>
    </submittedName>
</protein>
<proteinExistence type="predicted"/>
<feature type="compositionally biased region" description="Basic and acidic residues" evidence="1">
    <location>
        <begin position="8"/>
        <end position="20"/>
    </location>
</feature>
<dbReference type="InParanoid" id="A0A067M752"/>
<evidence type="ECO:0000313" key="3">
    <source>
        <dbReference type="Proteomes" id="UP000027195"/>
    </source>
</evidence>
<sequence length="772" mass="83674">MPPKKRARDSGSDAEPKETTTQKAKPKNVKQKKGPAQKGTKTTMPPLRRSTRGVPLEAPVVAANPSQKPGALQSQKIVIHLPRSSAAAQGGPLPPPNPVQLLASESAHVSVSPPLPPPPALALQPSLLTASSGPLRTTPSPPPAFTPASLATQPPPLPLTCDDNAAVTYQLHTVSSKDLQDGDPENAPKFPGPPAHNLPTVLSALPGTSGMACDPVQNSRPDISTSPLTTFATEFDDDDMDDRWDLDSLDLSMTVKRAANSSYNALTNSSWAMNLQTKSPPKKYAKKWRHKLSTLLQACGINAKQSRKTMNPPLPGDPANDIPPDTAAARTVRCSLAYKKRKEECTDEEWAAFEATLREWWDENHRERVRGFVEKPDGRMKLMLRKQQELNESGHSSLLLPGDAVAGAASLCWGPAIVGNFWESKNIATKAFLHALQVHCAVNATKPEDVDNIIGRLGPYDGLKYTADRQLWAEVPRKLVEMKMRLINWPVKVAFPGGSLSYGKIPFAALRIFVKNLFDDSFNKTPDAQKTMYVPWMELEQSFHASQIEYDNIALIMDASGWCHDRDTFRDPEDLLRTMTWASGLSGPKSRPSGASGPPTRGPAILGLDARLAGLLPRTPPHTPLDSFMYIYQLPPLESSRQPLLSFPSPSVDSGSQTFTSARPDLLVCPLRLSDLSGPARTCTTLTDGDADGKAKGKAKGKRKGKGKGRSTGTAMDDIKLKGAESKGKRKAAKRKEVRWDDGGDGDGDVDDDDDGLGAEAEVRKEGHLYLT</sequence>
<feature type="compositionally biased region" description="Basic residues" evidence="1">
    <location>
        <begin position="24"/>
        <end position="35"/>
    </location>
</feature>
<reference evidence="3" key="1">
    <citation type="journal article" date="2014" name="Proc. Natl. Acad. Sci. U.S.A.">
        <title>Extensive sampling of basidiomycete genomes demonstrates inadequacy of the white-rot/brown-rot paradigm for wood decay fungi.</title>
        <authorList>
            <person name="Riley R."/>
            <person name="Salamov A.A."/>
            <person name="Brown D.W."/>
            <person name="Nagy L.G."/>
            <person name="Floudas D."/>
            <person name="Held B.W."/>
            <person name="Levasseur A."/>
            <person name="Lombard V."/>
            <person name="Morin E."/>
            <person name="Otillar R."/>
            <person name="Lindquist E.A."/>
            <person name="Sun H."/>
            <person name="LaButti K.M."/>
            <person name="Schmutz J."/>
            <person name="Jabbour D."/>
            <person name="Luo H."/>
            <person name="Baker S.E."/>
            <person name="Pisabarro A.G."/>
            <person name="Walton J.D."/>
            <person name="Blanchette R.A."/>
            <person name="Henrissat B."/>
            <person name="Martin F."/>
            <person name="Cullen D."/>
            <person name="Hibbett D.S."/>
            <person name="Grigoriev I.V."/>
        </authorList>
    </citation>
    <scope>NUCLEOTIDE SEQUENCE [LARGE SCALE GENOMIC DNA]</scope>
    <source>
        <strain evidence="3">FD-172 SS1</strain>
    </source>
</reference>
<organism evidence="2 3">
    <name type="scientific">Botryobasidium botryosum (strain FD-172 SS1)</name>
    <dbReference type="NCBI Taxonomy" id="930990"/>
    <lineage>
        <taxon>Eukaryota</taxon>
        <taxon>Fungi</taxon>
        <taxon>Dikarya</taxon>
        <taxon>Basidiomycota</taxon>
        <taxon>Agaricomycotina</taxon>
        <taxon>Agaricomycetes</taxon>
        <taxon>Cantharellales</taxon>
        <taxon>Botryobasidiaceae</taxon>
        <taxon>Botryobasidium</taxon>
    </lineage>
</organism>
<gene>
    <name evidence="2" type="ORF">BOTBODRAFT_180748</name>
</gene>
<evidence type="ECO:0000313" key="2">
    <source>
        <dbReference type="EMBL" id="KDQ07391.1"/>
    </source>
</evidence>
<dbReference type="AlphaFoldDB" id="A0A067M752"/>
<accession>A0A067M752</accession>
<dbReference type="HOGENOM" id="CLU_362078_0_0_1"/>
<feature type="compositionally biased region" description="Low complexity" evidence="1">
    <location>
        <begin position="121"/>
        <end position="132"/>
    </location>
</feature>
<feature type="region of interest" description="Disordered" evidence="1">
    <location>
        <begin position="1"/>
        <end position="151"/>
    </location>
</feature>
<feature type="compositionally biased region" description="Basic and acidic residues" evidence="1">
    <location>
        <begin position="761"/>
        <end position="772"/>
    </location>
</feature>
<feature type="compositionally biased region" description="Basic and acidic residues" evidence="1">
    <location>
        <begin position="717"/>
        <end position="727"/>
    </location>
</feature>
<feature type="region of interest" description="Disordered" evidence="1">
    <location>
        <begin position="175"/>
        <end position="228"/>
    </location>
</feature>
<dbReference type="EMBL" id="KL198108">
    <property type="protein sequence ID" value="KDQ07391.1"/>
    <property type="molecule type" value="Genomic_DNA"/>
</dbReference>
<feature type="region of interest" description="Disordered" evidence="1">
    <location>
        <begin position="306"/>
        <end position="325"/>
    </location>
</feature>
<feature type="compositionally biased region" description="Acidic residues" evidence="1">
    <location>
        <begin position="743"/>
        <end position="757"/>
    </location>
</feature>
<feature type="compositionally biased region" description="Basic residues" evidence="1">
    <location>
        <begin position="696"/>
        <end position="709"/>
    </location>
</feature>
<name>A0A067M752_BOTB1</name>
<feature type="compositionally biased region" description="Basic residues" evidence="1">
    <location>
        <begin position="728"/>
        <end position="737"/>
    </location>
</feature>
<feature type="compositionally biased region" description="Polar residues" evidence="1">
    <location>
        <begin position="64"/>
        <end position="76"/>
    </location>
</feature>
<evidence type="ECO:0000256" key="1">
    <source>
        <dbReference type="SAM" id="MobiDB-lite"/>
    </source>
</evidence>